<proteinExistence type="inferred from homology"/>
<dbReference type="KEGG" id="nano:G5V58_14200"/>
<dbReference type="NCBIfam" id="TIGR02779">
    <property type="entry name" value="NHEJ_ligase_lig"/>
    <property type="match status" value="1"/>
</dbReference>
<dbReference type="InterPro" id="IPR012340">
    <property type="entry name" value="NA-bd_OB-fold"/>
</dbReference>
<dbReference type="InterPro" id="IPR012310">
    <property type="entry name" value="DNA_ligase_ATP-dep_cent"/>
</dbReference>
<dbReference type="Pfam" id="PF04679">
    <property type="entry name" value="DNA_ligase_A_C"/>
    <property type="match status" value="1"/>
</dbReference>
<gene>
    <name evidence="6" type="ORF">G5V58_14200</name>
</gene>
<protein>
    <recommendedName>
        <fullName evidence="2">DNA ligase (ATP)</fullName>
        <ecNumber evidence="2">6.5.1.1</ecNumber>
    </recommendedName>
</protein>
<evidence type="ECO:0000313" key="7">
    <source>
        <dbReference type="Proteomes" id="UP000502996"/>
    </source>
</evidence>
<dbReference type="EC" id="6.5.1.1" evidence="2"/>
<dbReference type="PANTHER" id="PTHR45674">
    <property type="entry name" value="DNA LIGASE 1/3 FAMILY MEMBER"/>
    <property type="match status" value="1"/>
</dbReference>
<dbReference type="Gene3D" id="2.40.50.140">
    <property type="entry name" value="Nucleic acid-binding proteins"/>
    <property type="match status" value="1"/>
</dbReference>
<evidence type="ECO:0000256" key="3">
    <source>
        <dbReference type="ARBA" id="ARBA00022598"/>
    </source>
</evidence>
<name>A0A6G6WF30_9ACTN</name>
<organism evidence="6 7">
    <name type="scientific">Nocardioides anomalus</name>
    <dbReference type="NCBI Taxonomy" id="2712223"/>
    <lineage>
        <taxon>Bacteria</taxon>
        <taxon>Bacillati</taxon>
        <taxon>Actinomycetota</taxon>
        <taxon>Actinomycetes</taxon>
        <taxon>Propionibacteriales</taxon>
        <taxon>Nocardioidaceae</taxon>
        <taxon>Nocardioides</taxon>
    </lineage>
</organism>
<dbReference type="PROSITE" id="PS00697">
    <property type="entry name" value="DNA_LIGASE_A1"/>
    <property type="match status" value="1"/>
</dbReference>
<dbReference type="GO" id="GO:0005524">
    <property type="term" value="F:ATP binding"/>
    <property type="evidence" value="ECO:0007669"/>
    <property type="project" value="InterPro"/>
</dbReference>
<evidence type="ECO:0000256" key="4">
    <source>
        <dbReference type="ARBA" id="ARBA00034003"/>
    </source>
</evidence>
<keyword evidence="7" id="KW-1185">Reference proteome</keyword>
<dbReference type="PANTHER" id="PTHR45674:SF4">
    <property type="entry name" value="DNA LIGASE 1"/>
    <property type="match status" value="1"/>
</dbReference>
<keyword evidence="3 6" id="KW-0436">Ligase</keyword>
<evidence type="ECO:0000256" key="2">
    <source>
        <dbReference type="ARBA" id="ARBA00012727"/>
    </source>
</evidence>
<dbReference type="InterPro" id="IPR012309">
    <property type="entry name" value="DNA_ligase_ATP-dep_C"/>
</dbReference>
<dbReference type="Proteomes" id="UP000502996">
    <property type="component" value="Chromosome"/>
</dbReference>
<comment type="catalytic activity">
    <reaction evidence="4">
        <text>ATP + (deoxyribonucleotide)n-3'-hydroxyl + 5'-phospho-(deoxyribonucleotide)m = (deoxyribonucleotide)n+m + AMP + diphosphate.</text>
        <dbReference type="EC" id="6.5.1.1"/>
    </reaction>
</comment>
<dbReference type="PROSITE" id="PS50160">
    <property type="entry name" value="DNA_LIGASE_A3"/>
    <property type="match status" value="1"/>
</dbReference>
<dbReference type="GO" id="GO:0006281">
    <property type="term" value="P:DNA repair"/>
    <property type="evidence" value="ECO:0007669"/>
    <property type="project" value="InterPro"/>
</dbReference>
<dbReference type="EMBL" id="CP049257">
    <property type="protein sequence ID" value="QIG43763.1"/>
    <property type="molecule type" value="Genomic_DNA"/>
</dbReference>
<evidence type="ECO:0000259" key="5">
    <source>
        <dbReference type="PROSITE" id="PS50160"/>
    </source>
</evidence>
<accession>A0A6G6WF30</accession>
<sequence length="337" mass="37380">MGRVASSGGWVTAGPYDRTSGYHSSVTDIPQPALATLSHERFWADGWVYERKLDGQRCLAVRTGRGTRLYSRSGRDVTVAFPEIAEALEEQASTDFVVDGEVVAFEGSRTSFARLQPRIHVSSADKARRSGVPVFFYVFDVLRADGEDLRGEPLLARKRRLRALLTFDGPIRYTPHRRQGGEEYFAGACRKGWEGLIAKRADAAYATGRTDRWLKFKCEAGQELVVVGWTDPEGSRVALGALLLGYHEGDDLVYAGKVGTGFSEAVLRDLHARLGPLEVDPSPCTQGALPRKGVHWARPELVAQVAFTEWTRTHQLRHPRFLGLREDKAAAEVVRET</sequence>
<dbReference type="InterPro" id="IPR014146">
    <property type="entry name" value="LigD_ligase_dom"/>
</dbReference>
<evidence type="ECO:0000313" key="6">
    <source>
        <dbReference type="EMBL" id="QIG43763.1"/>
    </source>
</evidence>
<evidence type="ECO:0000256" key="1">
    <source>
        <dbReference type="ARBA" id="ARBA00007572"/>
    </source>
</evidence>
<dbReference type="Gene3D" id="3.30.470.30">
    <property type="entry name" value="DNA ligase/mRNA capping enzyme"/>
    <property type="match status" value="1"/>
</dbReference>
<dbReference type="GO" id="GO:0003910">
    <property type="term" value="F:DNA ligase (ATP) activity"/>
    <property type="evidence" value="ECO:0007669"/>
    <property type="project" value="UniProtKB-EC"/>
</dbReference>
<dbReference type="InterPro" id="IPR016059">
    <property type="entry name" value="DNA_ligase_ATP-dep_CS"/>
</dbReference>
<dbReference type="CDD" id="cd07906">
    <property type="entry name" value="Adenylation_DNA_ligase_LigD_LigC"/>
    <property type="match status" value="1"/>
</dbReference>
<dbReference type="AlphaFoldDB" id="A0A6G6WF30"/>
<dbReference type="Pfam" id="PF01068">
    <property type="entry name" value="DNA_ligase_A_M"/>
    <property type="match status" value="1"/>
</dbReference>
<comment type="similarity">
    <text evidence="1">Belongs to the ATP-dependent DNA ligase family.</text>
</comment>
<dbReference type="SUPFAM" id="SSF56091">
    <property type="entry name" value="DNA ligase/mRNA capping enzyme, catalytic domain"/>
    <property type="match status" value="1"/>
</dbReference>
<dbReference type="SUPFAM" id="SSF50249">
    <property type="entry name" value="Nucleic acid-binding proteins"/>
    <property type="match status" value="1"/>
</dbReference>
<dbReference type="InterPro" id="IPR050191">
    <property type="entry name" value="ATP-dep_DNA_ligase"/>
</dbReference>
<reference evidence="6 7" key="1">
    <citation type="submission" date="2020-02" db="EMBL/GenBank/DDBJ databases">
        <title>Full genome sequence of Nocardioides sp. R-3366.</title>
        <authorList>
            <person name="Im W.-T."/>
        </authorList>
    </citation>
    <scope>NUCLEOTIDE SEQUENCE [LARGE SCALE GENOMIC DNA]</scope>
    <source>
        <strain evidence="6 7">R-3366</strain>
    </source>
</reference>
<dbReference type="CDD" id="cd07971">
    <property type="entry name" value="OBF_DNA_ligase_LigD"/>
    <property type="match status" value="1"/>
</dbReference>
<feature type="domain" description="ATP-dependent DNA ligase family profile" evidence="5">
    <location>
        <begin position="127"/>
        <end position="249"/>
    </location>
</feature>
<dbReference type="GO" id="GO:0006310">
    <property type="term" value="P:DNA recombination"/>
    <property type="evidence" value="ECO:0007669"/>
    <property type="project" value="InterPro"/>
</dbReference>